<keyword evidence="3" id="KW-1185">Reference proteome</keyword>
<comment type="caution">
    <text evidence="2">The sequence shown here is derived from an EMBL/GenBank/DDBJ whole genome shotgun (WGS) entry which is preliminary data.</text>
</comment>
<dbReference type="EMBL" id="JABENB010000001">
    <property type="protein sequence ID" value="NNG39375.1"/>
    <property type="molecule type" value="Genomic_DNA"/>
</dbReference>
<evidence type="ECO:0000313" key="2">
    <source>
        <dbReference type="EMBL" id="NNG39375.1"/>
    </source>
</evidence>
<reference evidence="2 3" key="1">
    <citation type="submission" date="2020-05" db="EMBL/GenBank/DDBJ databases">
        <title>Flexivirga sp. ID2601S isolated from air conditioner.</title>
        <authorList>
            <person name="Kim D.H."/>
        </authorList>
    </citation>
    <scope>NUCLEOTIDE SEQUENCE [LARGE SCALE GENOMIC DNA]</scope>
    <source>
        <strain evidence="2 3">ID2601S</strain>
    </source>
</reference>
<protein>
    <submittedName>
        <fullName evidence="2">NrdH-redoxin</fullName>
    </submittedName>
</protein>
<dbReference type="Proteomes" id="UP000557772">
    <property type="component" value="Unassembled WGS sequence"/>
</dbReference>
<evidence type="ECO:0000259" key="1">
    <source>
        <dbReference type="Pfam" id="PF00462"/>
    </source>
</evidence>
<feature type="domain" description="Glutaredoxin" evidence="1">
    <location>
        <begin position="16"/>
        <end position="73"/>
    </location>
</feature>
<name>A0A849AFX4_9MICO</name>
<dbReference type="Pfam" id="PF00462">
    <property type="entry name" value="Glutaredoxin"/>
    <property type="match status" value="1"/>
</dbReference>
<sequence length="92" mass="10026">MPRLTPALPDGVNADVTIYWRPGCPFCTRLESIIGPDRDRAQWRNIWQDADAAAFVRSVNDGNEVVPTVVIDGIPLTNPDPAVVKSALRAEG</sequence>
<dbReference type="InterPro" id="IPR002109">
    <property type="entry name" value="Glutaredoxin"/>
</dbReference>
<dbReference type="Gene3D" id="3.40.30.10">
    <property type="entry name" value="Glutaredoxin"/>
    <property type="match status" value="1"/>
</dbReference>
<evidence type="ECO:0000313" key="3">
    <source>
        <dbReference type="Proteomes" id="UP000557772"/>
    </source>
</evidence>
<proteinExistence type="predicted"/>
<organism evidence="2 3">
    <name type="scientific">Flexivirga aerilata</name>
    <dbReference type="NCBI Taxonomy" id="1656889"/>
    <lineage>
        <taxon>Bacteria</taxon>
        <taxon>Bacillati</taxon>
        <taxon>Actinomycetota</taxon>
        <taxon>Actinomycetes</taxon>
        <taxon>Micrococcales</taxon>
        <taxon>Dermacoccaceae</taxon>
        <taxon>Flexivirga</taxon>
    </lineage>
</organism>
<dbReference type="InterPro" id="IPR036249">
    <property type="entry name" value="Thioredoxin-like_sf"/>
</dbReference>
<dbReference type="RefSeq" id="WP_171154072.1">
    <property type="nucleotide sequence ID" value="NZ_JABENB010000001.1"/>
</dbReference>
<accession>A0A849AFX4</accession>
<dbReference type="SUPFAM" id="SSF52833">
    <property type="entry name" value="Thioredoxin-like"/>
    <property type="match status" value="1"/>
</dbReference>
<dbReference type="AlphaFoldDB" id="A0A849AFX4"/>
<gene>
    <name evidence="2" type="ORF">HJ588_08810</name>
</gene>